<gene>
    <name evidence="2" type="ORF">JGZ69_04070</name>
</gene>
<name>A0AB37HMH1_9BACI</name>
<dbReference type="KEGG" id="hspo:JGZ69_04070"/>
<dbReference type="AlphaFoldDB" id="A0AB37HMH1"/>
<evidence type="ECO:0000313" key="3">
    <source>
        <dbReference type="Proteomes" id="UP000595512"/>
    </source>
</evidence>
<evidence type="ECO:0000313" key="2">
    <source>
        <dbReference type="EMBL" id="QQX26118.1"/>
    </source>
</evidence>
<evidence type="ECO:0000256" key="1">
    <source>
        <dbReference type="SAM" id="Phobius"/>
    </source>
</evidence>
<accession>A0AB37HMH1</accession>
<organism evidence="2 3">
    <name type="scientific">Heyndrickxia sporothermodurans</name>
    <dbReference type="NCBI Taxonomy" id="46224"/>
    <lineage>
        <taxon>Bacteria</taxon>
        <taxon>Bacillati</taxon>
        <taxon>Bacillota</taxon>
        <taxon>Bacilli</taxon>
        <taxon>Bacillales</taxon>
        <taxon>Bacillaceae</taxon>
        <taxon>Heyndrickxia</taxon>
    </lineage>
</organism>
<reference evidence="2 3" key="1">
    <citation type="submission" date="2020-12" db="EMBL/GenBank/DDBJ databases">
        <title>Taxonomic evaluation of the Bacillus sporothermodurans group of bacteria based on whole genome sequences.</title>
        <authorList>
            <person name="Fiedler G."/>
            <person name="Herbstmann A.-D."/>
            <person name="Doll E."/>
            <person name="Wenning M."/>
            <person name="Brinks E."/>
            <person name="Kabisch J."/>
            <person name="Breitenwieser F."/>
            <person name="Lappann M."/>
            <person name="Boehnlein C."/>
            <person name="Franz C."/>
        </authorList>
    </citation>
    <scope>NUCLEOTIDE SEQUENCE [LARGE SCALE GENOMIC DNA]</scope>
    <source>
        <strain evidence="2 3">DSM 10599</strain>
    </source>
</reference>
<dbReference type="Pfam" id="PF26310">
    <property type="entry name" value="YczF"/>
    <property type="match status" value="1"/>
</dbReference>
<dbReference type="EMBL" id="CP066701">
    <property type="protein sequence ID" value="QQX26118.1"/>
    <property type="molecule type" value="Genomic_DNA"/>
</dbReference>
<sequence>MKLLSISFGLLVVLLSFAVGIDMLMGYKLQKAINNVIIPFSVMDPIEIITLSFFILLLLIQSLNTKRQKK</sequence>
<proteinExistence type="predicted"/>
<dbReference type="Proteomes" id="UP000595512">
    <property type="component" value="Chromosome"/>
</dbReference>
<evidence type="ECO:0008006" key="4">
    <source>
        <dbReference type="Google" id="ProtNLM"/>
    </source>
</evidence>
<dbReference type="RefSeq" id="WP_066235936.1">
    <property type="nucleotide sequence ID" value="NZ_CP066701.1"/>
</dbReference>
<keyword evidence="1" id="KW-0812">Transmembrane</keyword>
<dbReference type="InterPro" id="IPR058725">
    <property type="entry name" value="YczF"/>
</dbReference>
<protein>
    <recommendedName>
        <fullName evidence="4">Lycopene cyclase domain-containing protein</fullName>
    </recommendedName>
</protein>
<feature type="transmembrane region" description="Helical" evidence="1">
    <location>
        <begin position="36"/>
        <end position="60"/>
    </location>
</feature>
<dbReference type="GeneID" id="62499450"/>
<keyword evidence="1" id="KW-1133">Transmembrane helix</keyword>
<keyword evidence="1" id="KW-0472">Membrane</keyword>